<organism evidence="2 3">
    <name type="scientific">Haemaphysalis longicornis</name>
    <name type="common">Bush tick</name>
    <dbReference type="NCBI Taxonomy" id="44386"/>
    <lineage>
        <taxon>Eukaryota</taxon>
        <taxon>Metazoa</taxon>
        <taxon>Ecdysozoa</taxon>
        <taxon>Arthropoda</taxon>
        <taxon>Chelicerata</taxon>
        <taxon>Arachnida</taxon>
        <taxon>Acari</taxon>
        <taxon>Parasitiformes</taxon>
        <taxon>Ixodida</taxon>
        <taxon>Ixodoidea</taxon>
        <taxon>Ixodidae</taxon>
        <taxon>Haemaphysalinae</taxon>
        <taxon>Haemaphysalis</taxon>
    </lineage>
</organism>
<accession>A0A9J6GBQ4</accession>
<comment type="caution">
    <text evidence="2">The sequence shown here is derived from an EMBL/GenBank/DDBJ whole genome shotgun (WGS) entry which is preliminary data.</text>
</comment>
<keyword evidence="3" id="KW-1185">Reference proteome</keyword>
<evidence type="ECO:0000313" key="2">
    <source>
        <dbReference type="EMBL" id="KAH9371828.1"/>
    </source>
</evidence>
<evidence type="ECO:0000313" key="3">
    <source>
        <dbReference type="Proteomes" id="UP000821853"/>
    </source>
</evidence>
<reference evidence="2 3" key="1">
    <citation type="journal article" date="2020" name="Cell">
        <title>Large-Scale Comparative Analyses of Tick Genomes Elucidate Their Genetic Diversity and Vector Capacities.</title>
        <authorList>
            <consortium name="Tick Genome and Microbiome Consortium (TIGMIC)"/>
            <person name="Jia N."/>
            <person name="Wang J."/>
            <person name="Shi W."/>
            <person name="Du L."/>
            <person name="Sun Y."/>
            <person name="Zhan W."/>
            <person name="Jiang J.F."/>
            <person name="Wang Q."/>
            <person name="Zhang B."/>
            <person name="Ji P."/>
            <person name="Bell-Sakyi L."/>
            <person name="Cui X.M."/>
            <person name="Yuan T.T."/>
            <person name="Jiang B.G."/>
            <person name="Yang W.F."/>
            <person name="Lam T.T."/>
            <person name="Chang Q.C."/>
            <person name="Ding S.J."/>
            <person name="Wang X.J."/>
            <person name="Zhu J.G."/>
            <person name="Ruan X.D."/>
            <person name="Zhao L."/>
            <person name="Wei J.T."/>
            <person name="Ye R.Z."/>
            <person name="Que T.C."/>
            <person name="Du C.H."/>
            <person name="Zhou Y.H."/>
            <person name="Cheng J.X."/>
            <person name="Dai P.F."/>
            <person name="Guo W.B."/>
            <person name="Han X.H."/>
            <person name="Huang E.J."/>
            <person name="Li L.F."/>
            <person name="Wei W."/>
            <person name="Gao Y.C."/>
            <person name="Liu J.Z."/>
            <person name="Shao H.Z."/>
            <person name="Wang X."/>
            <person name="Wang C.C."/>
            <person name="Yang T.C."/>
            <person name="Huo Q.B."/>
            <person name="Li W."/>
            <person name="Chen H.Y."/>
            <person name="Chen S.E."/>
            <person name="Zhou L.G."/>
            <person name="Ni X.B."/>
            <person name="Tian J.H."/>
            <person name="Sheng Y."/>
            <person name="Liu T."/>
            <person name="Pan Y.S."/>
            <person name="Xia L.Y."/>
            <person name="Li J."/>
            <person name="Zhao F."/>
            <person name="Cao W.C."/>
        </authorList>
    </citation>
    <scope>NUCLEOTIDE SEQUENCE [LARGE SCALE GENOMIC DNA]</scope>
    <source>
        <strain evidence="2">HaeL-2018</strain>
    </source>
</reference>
<proteinExistence type="predicted"/>
<evidence type="ECO:0000256" key="1">
    <source>
        <dbReference type="SAM" id="MobiDB-lite"/>
    </source>
</evidence>
<dbReference type="Proteomes" id="UP000821853">
    <property type="component" value="Chromosome 3"/>
</dbReference>
<dbReference type="AlphaFoldDB" id="A0A9J6GBQ4"/>
<feature type="compositionally biased region" description="Low complexity" evidence="1">
    <location>
        <begin position="55"/>
        <end position="65"/>
    </location>
</feature>
<feature type="region of interest" description="Disordered" evidence="1">
    <location>
        <begin position="34"/>
        <end position="66"/>
    </location>
</feature>
<gene>
    <name evidence="2" type="ORF">HPB48_021604</name>
</gene>
<protein>
    <submittedName>
        <fullName evidence="2">Uncharacterized protein</fullName>
    </submittedName>
</protein>
<dbReference type="EMBL" id="JABSTR010000005">
    <property type="protein sequence ID" value="KAH9371828.1"/>
    <property type="molecule type" value="Genomic_DNA"/>
</dbReference>
<sequence>MKMLCRAFSQIARSTCPSQRENARPQPCVHRLSLSVKKDQKDNDQEAATPDFAVSNESSGGSENSLTLENNTQLFSEFSDIAAAGQRIQGWSLEAVGTTIVLYKLTMREDIPQIDRAVVVSNRMALSVSAKGQRVTSAVYSTGADIELKSCDDLKCLLSRIERLNVCEGCPANNYPHVLSSSVAVKNGESWHRKSCTILCMTATRQECITLHKLFSRRRKTRNSLQSKSTKVKSLRRRAIRATMQREKLKKEVATVKKTTWECYRREDGTCT</sequence>
<name>A0A9J6GBQ4_HAELO</name>
<dbReference type="VEuPathDB" id="VectorBase:HLOH_054256"/>